<name>A0A9P6PK07_9FUNG</name>
<dbReference type="AlphaFoldDB" id="A0A9P6PK07"/>
<dbReference type="PANTHER" id="PTHR45737">
    <property type="entry name" value="VON WILLEBRAND FACTOR A DOMAIN-CONTAINING PROTEIN 5A"/>
    <property type="match status" value="1"/>
</dbReference>
<accession>A0A9P6PK07</accession>
<gene>
    <name evidence="2" type="ORF">DFQ27_001453</name>
</gene>
<feature type="compositionally biased region" description="Low complexity" evidence="1">
    <location>
        <begin position="35"/>
        <end position="44"/>
    </location>
</feature>
<protein>
    <submittedName>
        <fullName evidence="2">Uncharacterized protein</fullName>
    </submittedName>
</protein>
<keyword evidence="3" id="KW-1185">Reference proteome</keyword>
<dbReference type="OrthoDB" id="2444635at2759"/>
<dbReference type="EMBL" id="JAAAJB010001495">
    <property type="protein sequence ID" value="KAG0247877.1"/>
    <property type="molecule type" value="Genomic_DNA"/>
</dbReference>
<dbReference type="PANTHER" id="PTHR45737:SF6">
    <property type="entry name" value="VON WILLEBRAND FACTOR A DOMAIN-CONTAINING PROTEIN 5A"/>
    <property type="match status" value="1"/>
</dbReference>
<organism evidence="2 3">
    <name type="scientific">Actinomortierella ambigua</name>
    <dbReference type="NCBI Taxonomy" id="1343610"/>
    <lineage>
        <taxon>Eukaryota</taxon>
        <taxon>Fungi</taxon>
        <taxon>Fungi incertae sedis</taxon>
        <taxon>Mucoromycota</taxon>
        <taxon>Mortierellomycotina</taxon>
        <taxon>Mortierellomycetes</taxon>
        <taxon>Mortierellales</taxon>
        <taxon>Mortierellaceae</taxon>
        <taxon>Actinomortierella</taxon>
    </lineage>
</organism>
<comment type="caution">
    <text evidence="2">The sequence shown here is derived from an EMBL/GenBank/DDBJ whole genome shotgun (WGS) entry which is preliminary data.</text>
</comment>
<feature type="region of interest" description="Disordered" evidence="1">
    <location>
        <begin position="35"/>
        <end position="103"/>
    </location>
</feature>
<feature type="compositionally biased region" description="Low complexity" evidence="1">
    <location>
        <begin position="81"/>
        <end position="98"/>
    </location>
</feature>
<feature type="non-terminal residue" evidence="2">
    <location>
        <position position="264"/>
    </location>
</feature>
<evidence type="ECO:0000256" key="1">
    <source>
        <dbReference type="SAM" id="MobiDB-lite"/>
    </source>
</evidence>
<proteinExistence type="predicted"/>
<evidence type="ECO:0000313" key="2">
    <source>
        <dbReference type="EMBL" id="KAG0247877.1"/>
    </source>
</evidence>
<sequence length="264" mass="27349">MVFDAGDADHPPAYDESTVHSGIFKAASNRGISAGSSFGSKLLGGRSGGGSSSSCSLKQSPPAPSARRAPGASPPPPSPAAAPAISFGAASPSPSPGSNFHANVGGVASSTRVSTSAERTYTDKITQSLGSPLTASVLQPDSWLVMKILQGALALRAATRSAAPRRPPLEALIELQTFEGFWEATDELAGVFGLTLDKIEQEAKVLGNNEDLRRIATALAISYFESKLQKDKDTWELVVDKAKSWLATQLGGESAVDELLAKVA</sequence>
<reference evidence="2" key="1">
    <citation type="journal article" date="2020" name="Fungal Divers.">
        <title>Resolving the Mortierellaceae phylogeny through synthesis of multi-gene phylogenetics and phylogenomics.</title>
        <authorList>
            <person name="Vandepol N."/>
            <person name="Liber J."/>
            <person name="Desiro A."/>
            <person name="Na H."/>
            <person name="Kennedy M."/>
            <person name="Barry K."/>
            <person name="Grigoriev I.V."/>
            <person name="Miller A.N."/>
            <person name="O'Donnell K."/>
            <person name="Stajich J.E."/>
            <person name="Bonito G."/>
        </authorList>
    </citation>
    <scope>NUCLEOTIDE SEQUENCE</scope>
    <source>
        <strain evidence="2">BC1065</strain>
    </source>
</reference>
<evidence type="ECO:0000313" key="3">
    <source>
        <dbReference type="Proteomes" id="UP000807716"/>
    </source>
</evidence>
<dbReference type="Proteomes" id="UP000807716">
    <property type="component" value="Unassembled WGS sequence"/>
</dbReference>